<feature type="transmembrane region" description="Helical" evidence="1">
    <location>
        <begin position="272"/>
        <end position="291"/>
    </location>
</feature>
<accession>A0A6J6PX64</accession>
<dbReference type="EMBL" id="CAEZXS010000120">
    <property type="protein sequence ID" value="CAB4703186.1"/>
    <property type="molecule type" value="Genomic_DNA"/>
</dbReference>
<reference evidence="2" key="1">
    <citation type="submission" date="2020-05" db="EMBL/GenBank/DDBJ databases">
        <authorList>
            <person name="Chiriac C."/>
            <person name="Salcher M."/>
            <person name="Ghai R."/>
            <person name="Kavagutti S V."/>
        </authorList>
    </citation>
    <scope>NUCLEOTIDE SEQUENCE</scope>
</reference>
<keyword evidence="1" id="KW-1133">Transmembrane helix</keyword>
<feature type="transmembrane region" description="Helical" evidence="1">
    <location>
        <begin position="303"/>
        <end position="321"/>
    </location>
</feature>
<keyword evidence="1" id="KW-0812">Transmembrane</keyword>
<feature type="transmembrane region" description="Helical" evidence="1">
    <location>
        <begin position="56"/>
        <end position="79"/>
    </location>
</feature>
<feature type="transmembrane region" description="Helical" evidence="1">
    <location>
        <begin position="333"/>
        <end position="355"/>
    </location>
</feature>
<organism evidence="2">
    <name type="scientific">freshwater metagenome</name>
    <dbReference type="NCBI Taxonomy" id="449393"/>
    <lineage>
        <taxon>unclassified sequences</taxon>
        <taxon>metagenomes</taxon>
        <taxon>ecological metagenomes</taxon>
    </lineage>
</organism>
<keyword evidence="1" id="KW-0472">Membrane</keyword>
<dbReference type="Pfam" id="PF06772">
    <property type="entry name" value="LtrA"/>
    <property type="match status" value="1"/>
</dbReference>
<dbReference type="PANTHER" id="PTHR36840:SF1">
    <property type="entry name" value="BLL5714 PROTEIN"/>
    <property type="match status" value="1"/>
</dbReference>
<feature type="transmembrane region" description="Helical" evidence="1">
    <location>
        <begin position="147"/>
        <end position="165"/>
    </location>
</feature>
<dbReference type="AlphaFoldDB" id="A0A6J6PX64"/>
<feature type="transmembrane region" description="Helical" evidence="1">
    <location>
        <begin position="361"/>
        <end position="380"/>
    </location>
</feature>
<protein>
    <submittedName>
        <fullName evidence="2">Unannotated protein</fullName>
    </submittedName>
</protein>
<name>A0A6J6PX64_9ZZZZ</name>
<feature type="transmembrane region" description="Helical" evidence="1">
    <location>
        <begin position="234"/>
        <end position="252"/>
    </location>
</feature>
<evidence type="ECO:0000256" key="1">
    <source>
        <dbReference type="SAM" id="Phobius"/>
    </source>
</evidence>
<dbReference type="PANTHER" id="PTHR36840">
    <property type="entry name" value="BLL5714 PROTEIN"/>
    <property type="match status" value="1"/>
</dbReference>
<proteinExistence type="predicted"/>
<gene>
    <name evidence="2" type="ORF">UFOPK2582_01044</name>
</gene>
<dbReference type="InterPro" id="IPR010640">
    <property type="entry name" value="Low_temperature_requirement_A"/>
</dbReference>
<feature type="transmembrane region" description="Helical" evidence="1">
    <location>
        <begin position="86"/>
        <end position="103"/>
    </location>
</feature>
<sequence>MAVSSDPPAQNAPSTIAGLVGAPGPIALELFYDLIFVASVVVLSDSYSHHPTAQNLLWLISVFAVIWLIWMQTSLLFNLDREQNNLMRSLVLGQMLLIVLLSISAADDLETHSKFVGPLLGLTLLLVSAMLAVSARGNPKMTGYTRIRIRYFVVAAALIACSPVVGENAYLVLWPLGFLIVLAPSLRSDPLGGQTIKTHHLVERFGAFTVIMLGETFVKTALTATEYDMKGLSVISLLANFVIVFAIWWLYFSNAPSVGPTAGRGGHNTWMLTHLPLHLSIVGVAVGAALATNSFGKEVPSSAALYLSLPLCGVLVSMVVLELLSGQAHSKRVAGIFAAACICIPVATIVTVAISSNELRGLSILLAALMVSTVIGSNSVRSKVAKQAEGTRT</sequence>
<feature type="transmembrane region" description="Helical" evidence="1">
    <location>
        <begin position="26"/>
        <end position="44"/>
    </location>
</feature>
<feature type="transmembrane region" description="Helical" evidence="1">
    <location>
        <begin position="115"/>
        <end position="135"/>
    </location>
</feature>
<evidence type="ECO:0000313" key="2">
    <source>
        <dbReference type="EMBL" id="CAB4703186.1"/>
    </source>
</evidence>